<keyword evidence="3 5" id="KW-0378">Hydrolase</keyword>
<dbReference type="eggNOG" id="COG1570">
    <property type="taxonomic scope" value="Bacteria"/>
</dbReference>
<name>M1MAS7_9PROT</name>
<sequence length="446" mass="49910">MKNDSDSDLDDIFTVSELNKKISLLLENEISLVWVRGEVSNFIIANSGHWYFTLKDSAASVRVVMFKGRTSTIKQIPKDGDELEICANASLYIPRGDYQLQSISIRKSGVGGLYEKFLELKNKLSEDGVFNQANRKPKLIPISVGIITSLRSAALRDVLSSLKRRAPYVKIVIYNTPVQGVDAAKKILEQITIANNRLEVDTLLLVRGGGSLEDLWCFNDESLARTIANSYIPIISGIGHETDFTIADFASDIRATTPTAAAELSCPNILDLMSKIQFCWKRLSKSQRHIINNYFQSLDILSRKVLSPLTNINTNLEKVNLLKKMLISCSRSNLSNNWSMFNLIANSLHFNTPNISIEEKRFLMLADRLKRVYSGYLSSKQAAVHSVIVGLHALNPENILSKGYSVVRDTYGNVIRNYDCVSQGQKLEIQVLDGFIETIVHSSKVK</sequence>
<dbReference type="OrthoDB" id="9802795at2"/>
<proteinExistence type="inferred from homology"/>
<dbReference type="Pfam" id="PF02601">
    <property type="entry name" value="Exonuc_VII_L"/>
    <property type="match status" value="1"/>
</dbReference>
<dbReference type="Pfam" id="PF13742">
    <property type="entry name" value="tRNA_anti_2"/>
    <property type="match status" value="1"/>
</dbReference>
<dbReference type="AlphaFoldDB" id="M1MAS7"/>
<dbReference type="Proteomes" id="UP000011658">
    <property type="component" value="Chromosome"/>
</dbReference>
<dbReference type="EC" id="3.1.11.6" evidence="5"/>
<dbReference type="HAMAP" id="MF_00378">
    <property type="entry name" value="Exonuc_7_L"/>
    <property type="match status" value="1"/>
</dbReference>
<dbReference type="EMBL" id="CP003806">
    <property type="protein sequence ID" value="AGF48995.1"/>
    <property type="molecule type" value="Genomic_DNA"/>
</dbReference>
<evidence type="ECO:0000259" key="7">
    <source>
        <dbReference type="Pfam" id="PF02601"/>
    </source>
</evidence>
<dbReference type="GO" id="GO:0008855">
    <property type="term" value="F:exodeoxyribonuclease VII activity"/>
    <property type="evidence" value="ECO:0007669"/>
    <property type="project" value="UniProtKB-UniRule"/>
</dbReference>
<comment type="catalytic activity">
    <reaction evidence="5 6">
        <text>Exonucleolytic cleavage in either 5'- to 3'- or 3'- to 5'-direction to yield nucleoside 5'-phosphates.</text>
        <dbReference type="EC" id="3.1.11.6"/>
    </reaction>
</comment>
<dbReference type="PATRIC" id="fig|1208921.3.peg.274"/>
<dbReference type="PANTHER" id="PTHR30008:SF0">
    <property type="entry name" value="EXODEOXYRIBONUCLEASE 7 LARGE SUBUNIT"/>
    <property type="match status" value="1"/>
</dbReference>
<protein>
    <recommendedName>
        <fullName evidence="5">Exodeoxyribonuclease 7 large subunit</fullName>
        <ecNumber evidence="5">3.1.11.6</ecNumber>
    </recommendedName>
    <alternativeName>
        <fullName evidence="5">Exodeoxyribonuclease VII large subunit</fullName>
        <shortName evidence="5">Exonuclease VII large subunit</shortName>
    </alternativeName>
</protein>
<comment type="similarity">
    <text evidence="5 6">Belongs to the XseA family.</text>
</comment>
<feature type="domain" description="Exonuclease VII large subunit C-terminal" evidence="7">
    <location>
        <begin position="134"/>
        <end position="437"/>
    </location>
</feature>
<evidence type="ECO:0000256" key="5">
    <source>
        <dbReference type="HAMAP-Rule" id="MF_00378"/>
    </source>
</evidence>
<dbReference type="RefSeq" id="WP_015389480.1">
    <property type="nucleotide sequence ID" value="NC_020284.1"/>
</dbReference>
<dbReference type="InterPro" id="IPR003753">
    <property type="entry name" value="Exonuc_VII_L"/>
</dbReference>
<dbReference type="GO" id="GO:0005737">
    <property type="term" value="C:cytoplasm"/>
    <property type="evidence" value="ECO:0007669"/>
    <property type="project" value="UniProtKB-SubCell"/>
</dbReference>
<comment type="subcellular location">
    <subcellularLocation>
        <location evidence="5 6">Cytoplasm</location>
    </subcellularLocation>
</comment>
<dbReference type="NCBIfam" id="TIGR00237">
    <property type="entry name" value="xseA"/>
    <property type="match status" value="1"/>
</dbReference>
<dbReference type="GO" id="GO:0003676">
    <property type="term" value="F:nucleic acid binding"/>
    <property type="evidence" value="ECO:0007669"/>
    <property type="project" value="InterPro"/>
</dbReference>
<dbReference type="KEGG" id="kga:ST1E_0589"/>
<evidence type="ECO:0000256" key="6">
    <source>
        <dbReference type="RuleBase" id="RU004355"/>
    </source>
</evidence>
<dbReference type="PANTHER" id="PTHR30008">
    <property type="entry name" value="EXODEOXYRIBONUCLEASE 7 LARGE SUBUNIT"/>
    <property type="match status" value="1"/>
</dbReference>
<reference evidence="9 10" key="1">
    <citation type="journal article" date="2013" name="Genome Biol. Evol.">
        <title>Genome evolution and phylogenomic analysis of candidatus kinetoplastibacterium, the betaproteobacterial endosymbionts of strigomonas and angomonas.</title>
        <authorList>
            <person name="Alves J.M."/>
            <person name="Serrano M.G."/>
            <person name="Maia da Silva F."/>
            <person name="Voegtly L.J."/>
            <person name="Matveyev A.V."/>
            <person name="Teixeira M.M."/>
            <person name="Camargo E.P."/>
            <person name="Buck G.A."/>
        </authorList>
    </citation>
    <scope>NUCLEOTIDE SEQUENCE [LARGE SCALE GENOMIC DNA]</scope>
    <source>
        <strain evidence="9 10">TCC219</strain>
    </source>
</reference>
<gene>
    <name evidence="5" type="primary">xseA</name>
    <name evidence="9" type="ORF">ST1E_0589</name>
</gene>
<keyword evidence="1 5" id="KW-0963">Cytoplasm</keyword>
<evidence type="ECO:0000256" key="4">
    <source>
        <dbReference type="ARBA" id="ARBA00022839"/>
    </source>
</evidence>
<evidence type="ECO:0000256" key="2">
    <source>
        <dbReference type="ARBA" id="ARBA00022722"/>
    </source>
</evidence>
<keyword evidence="4 5" id="KW-0269">Exonuclease</keyword>
<comment type="subunit">
    <text evidence="5">Heterooligomer composed of large and small subunits.</text>
</comment>
<dbReference type="InterPro" id="IPR020579">
    <property type="entry name" value="Exonuc_VII_lsu_C"/>
</dbReference>
<keyword evidence="10" id="KW-1185">Reference proteome</keyword>
<dbReference type="GO" id="GO:0009318">
    <property type="term" value="C:exodeoxyribonuclease VII complex"/>
    <property type="evidence" value="ECO:0007669"/>
    <property type="project" value="UniProtKB-UniRule"/>
</dbReference>
<evidence type="ECO:0000256" key="3">
    <source>
        <dbReference type="ARBA" id="ARBA00022801"/>
    </source>
</evidence>
<dbReference type="GO" id="GO:0006308">
    <property type="term" value="P:DNA catabolic process"/>
    <property type="evidence" value="ECO:0007669"/>
    <property type="project" value="UniProtKB-UniRule"/>
</dbReference>
<organism evidence="9 10">
    <name type="scientific">Candidatus Kinetoplastidibacterium galati TCC219</name>
    <dbReference type="NCBI Taxonomy" id="1208921"/>
    <lineage>
        <taxon>Bacteria</taxon>
        <taxon>Pseudomonadati</taxon>
        <taxon>Pseudomonadota</taxon>
        <taxon>Betaproteobacteria</taxon>
        <taxon>Candidatus Kinetoplastidibacterium</taxon>
    </lineage>
</organism>
<evidence type="ECO:0000259" key="8">
    <source>
        <dbReference type="Pfam" id="PF13742"/>
    </source>
</evidence>
<evidence type="ECO:0000313" key="9">
    <source>
        <dbReference type="EMBL" id="AGF48995.1"/>
    </source>
</evidence>
<dbReference type="InterPro" id="IPR025824">
    <property type="entry name" value="OB-fold_nuc-bd_dom"/>
</dbReference>
<dbReference type="HOGENOM" id="CLU_023625_2_0_4"/>
<dbReference type="CDD" id="cd04489">
    <property type="entry name" value="ExoVII_LU_OBF"/>
    <property type="match status" value="1"/>
</dbReference>
<keyword evidence="2 5" id="KW-0540">Nuclease</keyword>
<evidence type="ECO:0000313" key="10">
    <source>
        <dbReference type="Proteomes" id="UP000011658"/>
    </source>
</evidence>
<feature type="domain" description="OB-fold nucleic acid binding" evidence="8">
    <location>
        <begin position="13"/>
        <end position="105"/>
    </location>
</feature>
<evidence type="ECO:0000256" key="1">
    <source>
        <dbReference type="ARBA" id="ARBA00022490"/>
    </source>
</evidence>
<accession>M1MAS7</accession>
<dbReference type="STRING" id="1208921.ST1E_0589"/>
<comment type="function">
    <text evidence="5">Bidirectionally degrades single-stranded DNA into large acid-insoluble oligonucleotides, which are then degraded further into small acid-soluble oligonucleotides.</text>
</comment>